<name>A0ABU5T2K4_9MICC</name>
<dbReference type="Proteomes" id="UP001304769">
    <property type="component" value="Unassembled WGS sequence"/>
</dbReference>
<accession>A0ABU5T2K4</accession>
<reference evidence="1 2" key="1">
    <citation type="submission" date="2023-12" db="EMBL/GenBank/DDBJ databases">
        <title>Sinomonas terricola sp. nov, isolated from litchi orchard soil in Guangdong, PR China.</title>
        <authorList>
            <person name="Jiaxin W."/>
            <person name="Yang Z."/>
            <person name="Honghui Z."/>
        </authorList>
    </citation>
    <scope>NUCLEOTIDE SEQUENCE [LARGE SCALE GENOMIC DNA]</scope>
    <source>
        <strain evidence="1 2">JGH33</strain>
    </source>
</reference>
<gene>
    <name evidence="1" type="ORF">SPF06_03930</name>
</gene>
<evidence type="ECO:0000313" key="2">
    <source>
        <dbReference type="Proteomes" id="UP001304769"/>
    </source>
</evidence>
<proteinExistence type="predicted"/>
<dbReference type="EMBL" id="JAYGGQ010000001">
    <property type="protein sequence ID" value="MEA5453863.1"/>
    <property type="molecule type" value="Genomic_DNA"/>
</dbReference>
<organism evidence="1 2">
    <name type="scientific">Sinomonas terricola</name>
    <dbReference type="NCBI Taxonomy" id="3110330"/>
    <lineage>
        <taxon>Bacteria</taxon>
        <taxon>Bacillati</taxon>
        <taxon>Actinomycetota</taxon>
        <taxon>Actinomycetes</taxon>
        <taxon>Micrococcales</taxon>
        <taxon>Micrococcaceae</taxon>
        <taxon>Sinomonas</taxon>
    </lineage>
</organism>
<protein>
    <submittedName>
        <fullName evidence="1">Uncharacterized protein</fullName>
    </submittedName>
</protein>
<sequence length="142" mass="16033">MESSAACSDTSVERVIFATELLILGYDSPSLRELAGLPKGDRSDAAALWEAVREEFGTRREPEEEAARFLLKHWAREIVEGGLDIVEGSRLMQRVGWFPLGRPDMLTGLVYLLDVWDEMPLRREETASELLAFAKELLRVNP</sequence>
<keyword evidence="2" id="KW-1185">Reference proteome</keyword>
<comment type="caution">
    <text evidence="1">The sequence shown here is derived from an EMBL/GenBank/DDBJ whole genome shotgun (WGS) entry which is preliminary data.</text>
</comment>
<dbReference type="RefSeq" id="WP_323277610.1">
    <property type="nucleotide sequence ID" value="NZ_JAYGGQ010000001.1"/>
</dbReference>
<evidence type="ECO:0000313" key="1">
    <source>
        <dbReference type="EMBL" id="MEA5453863.1"/>
    </source>
</evidence>